<protein>
    <submittedName>
        <fullName evidence="1">Uncharacterized protein</fullName>
    </submittedName>
</protein>
<accession>G2YV09</accession>
<proteinExistence type="predicted"/>
<dbReference type="EMBL" id="FQ790354">
    <property type="protein sequence ID" value="CCD55457.1"/>
    <property type="molecule type" value="Genomic_DNA"/>
</dbReference>
<evidence type="ECO:0000313" key="1">
    <source>
        <dbReference type="EMBL" id="CCD55457.1"/>
    </source>
</evidence>
<reference evidence="2" key="1">
    <citation type="journal article" date="2011" name="PLoS Genet.">
        <title>Genomic analysis of the necrotrophic fungal pathogens Sclerotinia sclerotiorum and Botrytis cinerea.</title>
        <authorList>
            <person name="Amselem J."/>
            <person name="Cuomo C.A."/>
            <person name="van Kan J.A."/>
            <person name="Viaud M."/>
            <person name="Benito E.P."/>
            <person name="Couloux A."/>
            <person name="Coutinho P.M."/>
            <person name="de Vries R.P."/>
            <person name="Dyer P.S."/>
            <person name="Fillinger S."/>
            <person name="Fournier E."/>
            <person name="Gout L."/>
            <person name="Hahn M."/>
            <person name="Kohn L."/>
            <person name="Lapalu N."/>
            <person name="Plummer K.M."/>
            <person name="Pradier J.M."/>
            <person name="Quevillon E."/>
            <person name="Sharon A."/>
            <person name="Simon A."/>
            <person name="ten Have A."/>
            <person name="Tudzynski B."/>
            <person name="Tudzynski P."/>
            <person name="Wincker P."/>
            <person name="Andrew M."/>
            <person name="Anthouard V."/>
            <person name="Beever R.E."/>
            <person name="Beffa R."/>
            <person name="Benoit I."/>
            <person name="Bouzid O."/>
            <person name="Brault B."/>
            <person name="Chen Z."/>
            <person name="Choquer M."/>
            <person name="Collemare J."/>
            <person name="Cotton P."/>
            <person name="Danchin E.G."/>
            <person name="Da Silva C."/>
            <person name="Gautier A."/>
            <person name="Giraud C."/>
            <person name="Giraud T."/>
            <person name="Gonzalez C."/>
            <person name="Grossetete S."/>
            <person name="Guldener U."/>
            <person name="Henrissat B."/>
            <person name="Howlett B.J."/>
            <person name="Kodira C."/>
            <person name="Kretschmer M."/>
            <person name="Lappartient A."/>
            <person name="Leroch M."/>
            <person name="Levis C."/>
            <person name="Mauceli E."/>
            <person name="Neuveglise C."/>
            <person name="Oeser B."/>
            <person name="Pearson M."/>
            <person name="Poulain J."/>
            <person name="Poussereau N."/>
            <person name="Quesneville H."/>
            <person name="Rascle C."/>
            <person name="Schumacher J."/>
            <person name="Segurens B."/>
            <person name="Sexton A."/>
            <person name="Silva E."/>
            <person name="Sirven C."/>
            <person name="Soanes D.M."/>
            <person name="Talbot N.J."/>
            <person name="Templeton M."/>
            <person name="Yandava C."/>
            <person name="Yarden O."/>
            <person name="Zeng Q."/>
            <person name="Rollins J.A."/>
            <person name="Lebrun M.H."/>
            <person name="Dickman M."/>
        </authorList>
    </citation>
    <scope>NUCLEOTIDE SEQUENCE [LARGE SCALE GENOMIC DNA]</scope>
    <source>
        <strain evidence="2">T4</strain>
    </source>
</reference>
<gene>
    <name evidence="1" type="ORF">BofuT4_uP158530.1</name>
</gene>
<evidence type="ECO:0000313" key="2">
    <source>
        <dbReference type="Proteomes" id="UP000008177"/>
    </source>
</evidence>
<organism evidence="1 2">
    <name type="scientific">Botryotinia fuckeliana (strain T4)</name>
    <name type="common">Noble rot fungus</name>
    <name type="synonym">Botrytis cinerea</name>
    <dbReference type="NCBI Taxonomy" id="999810"/>
    <lineage>
        <taxon>Eukaryota</taxon>
        <taxon>Fungi</taxon>
        <taxon>Dikarya</taxon>
        <taxon>Ascomycota</taxon>
        <taxon>Pezizomycotina</taxon>
        <taxon>Leotiomycetes</taxon>
        <taxon>Helotiales</taxon>
        <taxon>Sclerotiniaceae</taxon>
        <taxon>Botrytis</taxon>
    </lineage>
</organism>
<dbReference type="Proteomes" id="UP000008177">
    <property type="component" value="Unplaced contigs"/>
</dbReference>
<dbReference type="HOGENOM" id="CLU_2670812_0_0_1"/>
<name>G2YV09_BOTF4</name>
<sequence>MRIRIPIFTQTLHLPNSASVSATKARYQKVQVKPKHHHCKRSAYANVSTGPFGVRLRLGMLELAPEKDQGKGCFE</sequence>
<dbReference type="InParanoid" id="G2YV09"/>
<dbReference type="AlphaFoldDB" id="G2YV09"/>